<dbReference type="GO" id="GO:0009097">
    <property type="term" value="P:isoleucine biosynthetic process"/>
    <property type="evidence" value="ECO:0007669"/>
    <property type="project" value="TreeGrafter"/>
</dbReference>
<dbReference type="Pfam" id="PF00205">
    <property type="entry name" value="TPP_enzyme_M"/>
    <property type="match status" value="1"/>
</dbReference>
<evidence type="ECO:0000259" key="5">
    <source>
        <dbReference type="Pfam" id="PF00205"/>
    </source>
</evidence>
<evidence type="ECO:0000259" key="7">
    <source>
        <dbReference type="Pfam" id="PF02776"/>
    </source>
</evidence>
<dbReference type="GO" id="GO:0050660">
    <property type="term" value="F:flavin adenine dinucleotide binding"/>
    <property type="evidence" value="ECO:0007669"/>
    <property type="project" value="TreeGrafter"/>
</dbReference>
<dbReference type="InterPro" id="IPR000399">
    <property type="entry name" value="TPP-bd_CS"/>
</dbReference>
<organism evidence="8 9">
    <name type="scientific">Micromonospora echinofusca</name>
    <dbReference type="NCBI Taxonomy" id="47858"/>
    <lineage>
        <taxon>Bacteria</taxon>
        <taxon>Bacillati</taxon>
        <taxon>Actinomycetota</taxon>
        <taxon>Actinomycetes</taxon>
        <taxon>Micromonosporales</taxon>
        <taxon>Micromonosporaceae</taxon>
        <taxon>Micromonospora</taxon>
    </lineage>
</organism>
<dbReference type="Gene3D" id="3.40.50.1220">
    <property type="entry name" value="TPP-binding domain"/>
    <property type="match status" value="1"/>
</dbReference>
<dbReference type="SUPFAM" id="SSF52518">
    <property type="entry name" value="Thiamin diphosphate-binding fold (THDP-binding)"/>
    <property type="match status" value="2"/>
</dbReference>
<evidence type="ECO:0000256" key="2">
    <source>
        <dbReference type="ARBA" id="ARBA00007812"/>
    </source>
</evidence>
<dbReference type="PROSITE" id="PS00187">
    <property type="entry name" value="TPP_ENZYMES"/>
    <property type="match status" value="1"/>
</dbReference>
<dbReference type="InterPro" id="IPR011766">
    <property type="entry name" value="TPP_enzyme_TPP-bd"/>
</dbReference>
<evidence type="ECO:0000313" key="8">
    <source>
        <dbReference type="EMBL" id="SCG16661.1"/>
    </source>
</evidence>
<dbReference type="InterPro" id="IPR012001">
    <property type="entry name" value="Thiamin_PyroP_enz_TPP-bd_dom"/>
</dbReference>
<evidence type="ECO:0000256" key="4">
    <source>
        <dbReference type="RuleBase" id="RU362132"/>
    </source>
</evidence>
<dbReference type="Proteomes" id="UP000198251">
    <property type="component" value="Chromosome I"/>
</dbReference>
<dbReference type="RefSeq" id="WP_089000523.1">
    <property type="nucleotide sequence ID" value="NZ_LT607733.1"/>
</dbReference>
<keyword evidence="9" id="KW-1185">Reference proteome</keyword>
<dbReference type="GO" id="GO:0005948">
    <property type="term" value="C:acetolactate synthase complex"/>
    <property type="evidence" value="ECO:0007669"/>
    <property type="project" value="TreeGrafter"/>
</dbReference>
<dbReference type="GO" id="GO:0003984">
    <property type="term" value="F:acetolactate synthase activity"/>
    <property type="evidence" value="ECO:0007669"/>
    <property type="project" value="TreeGrafter"/>
</dbReference>
<gene>
    <name evidence="8" type="ORF">GA0070610_2933</name>
</gene>
<dbReference type="InterPro" id="IPR029035">
    <property type="entry name" value="DHS-like_NAD/FAD-binding_dom"/>
</dbReference>
<dbReference type="Pfam" id="PF02776">
    <property type="entry name" value="TPP_enzyme_N"/>
    <property type="match status" value="1"/>
</dbReference>
<protein>
    <submittedName>
        <fullName evidence="8">Acetolactate synthase large subunit</fullName>
    </submittedName>
</protein>
<dbReference type="InterPro" id="IPR029061">
    <property type="entry name" value="THDP-binding"/>
</dbReference>
<dbReference type="PANTHER" id="PTHR18968">
    <property type="entry name" value="THIAMINE PYROPHOSPHATE ENZYMES"/>
    <property type="match status" value="1"/>
</dbReference>
<comment type="cofactor">
    <cofactor evidence="1">
        <name>thiamine diphosphate</name>
        <dbReference type="ChEBI" id="CHEBI:58937"/>
    </cofactor>
</comment>
<keyword evidence="3 4" id="KW-0786">Thiamine pyrophosphate</keyword>
<feature type="domain" description="Thiamine pyrophosphate enzyme N-terminal TPP-binding" evidence="7">
    <location>
        <begin position="1"/>
        <end position="104"/>
    </location>
</feature>
<dbReference type="InterPro" id="IPR012000">
    <property type="entry name" value="Thiamin_PyroP_enz_cen_dom"/>
</dbReference>
<feature type="domain" description="Thiamine pyrophosphate enzyme central" evidence="5">
    <location>
        <begin position="189"/>
        <end position="319"/>
    </location>
</feature>
<dbReference type="Gene3D" id="3.40.50.970">
    <property type="match status" value="2"/>
</dbReference>
<dbReference type="AlphaFoldDB" id="A0A1C5GAA4"/>
<dbReference type="CDD" id="cd07035">
    <property type="entry name" value="TPP_PYR_POX_like"/>
    <property type="match status" value="1"/>
</dbReference>
<feature type="domain" description="Thiamine pyrophosphate enzyme TPP-binding" evidence="6">
    <location>
        <begin position="381"/>
        <end position="528"/>
    </location>
</feature>
<evidence type="ECO:0000259" key="6">
    <source>
        <dbReference type="Pfam" id="PF02775"/>
    </source>
</evidence>
<proteinExistence type="inferred from homology"/>
<name>A0A1C5GAA4_MICEH</name>
<dbReference type="Pfam" id="PF02775">
    <property type="entry name" value="TPP_enzyme_C"/>
    <property type="match status" value="1"/>
</dbReference>
<sequence length="539" mass="55129">MRAGEAIADAIVAHGVDTIFGLLGDANMFLVADLVQRHGVRFVAARNENAAVMMADGWARATGRCGVVTVTQGPGLAVAGAALTIARQAGTPLVLIAGDTPPGDPLHVQSFPQQPFALATAGAFVPVVAPATAARDVGLAFRAAAERPGPVVLDVPIDLQDEPVPAGAVPAPAVVAYRPASPAPTDAAVAELVGLLAAARRPVLLAGRGAEAAADDVRRLADWCGAVLATTVLAAGLFAGHPYHLGVAGGLARPLTRRVLAEADLVVTLGAGLNRWTADHGALFPGARVVAVDVDARALGARWPVDLGIVGDAAVTARAVTARLEPRERPEWRSAALAAQIAEADPFDGIAFVEGSAGIDPRAFMRICARRLPARRTTVVGVGQFGGWPNLLLDSSAVDRAFIAPWEFGSIGVGLPYAVGAGVGRPDRPVVAFEGDGSLLTGLGELDTLARVGAPVLLVVLDDGGYGAEVRKFAPRGVDPALARFPARDLAAVARSLGVPAWTVTDEAGAEAALDAALPVTGPAVLHVRVLPEVTQERF</sequence>
<dbReference type="CDD" id="cd00568">
    <property type="entry name" value="TPP_enzymes"/>
    <property type="match status" value="1"/>
</dbReference>
<dbReference type="GO" id="GO:0030976">
    <property type="term" value="F:thiamine pyrophosphate binding"/>
    <property type="evidence" value="ECO:0007669"/>
    <property type="project" value="InterPro"/>
</dbReference>
<reference evidence="8 9" key="1">
    <citation type="submission" date="2016-06" db="EMBL/GenBank/DDBJ databases">
        <authorList>
            <person name="Kjaerup R.B."/>
            <person name="Dalgaard T.S."/>
            <person name="Juul-Madsen H.R."/>
        </authorList>
    </citation>
    <scope>NUCLEOTIDE SEQUENCE [LARGE SCALE GENOMIC DNA]</scope>
    <source>
        <strain evidence="8 9">DSM 43913</strain>
    </source>
</reference>
<dbReference type="GeneID" id="95802720"/>
<dbReference type="EMBL" id="LT607733">
    <property type="protein sequence ID" value="SCG16661.1"/>
    <property type="molecule type" value="Genomic_DNA"/>
</dbReference>
<evidence type="ECO:0000313" key="9">
    <source>
        <dbReference type="Proteomes" id="UP000198251"/>
    </source>
</evidence>
<dbReference type="PANTHER" id="PTHR18968:SF13">
    <property type="entry name" value="ACETOLACTATE SYNTHASE CATALYTIC SUBUNIT, MITOCHONDRIAL"/>
    <property type="match status" value="1"/>
</dbReference>
<comment type="similarity">
    <text evidence="2 4">Belongs to the TPP enzyme family.</text>
</comment>
<dbReference type="GO" id="GO:0000287">
    <property type="term" value="F:magnesium ion binding"/>
    <property type="evidence" value="ECO:0007669"/>
    <property type="project" value="InterPro"/>
</dbReference>
<evidence type="ECO:0000256" key="3">
    <source>
        <dbReference type="ARBA" id="ARBA00023052"/>
    </source>
</evidence>
<evidence type="ECO:0000256" key="1">
    <source>
        <dbReference type="ARBA" id="ARBA00001964"/>
    </source>
</evidence>
<dbReference type="GO" id="GO:0009099">
    <property type="term" value="P:L-valine biosynthetic process"/>
    <property type="evidence" value="ECO:0007669"/>
    <property type="project" value="TreeGrafter"/>
</dbReference>
<dbReference type="SUPFAM" id="SSF52467">
    <property type="entry name" value="DHS-like NAD/FAD-binding domain"/>
    <property type="match status" value="1"/>
</dbReference>
<dbReference type="InterPro" id="IPR045229">
    <property type="entry name" value="TPP_enz"/>
</dbReference>
<accession>A0A1C5GAA4</accession>